<evidence type="ECO:0000313" key="3">
    <source>
        <dbReference type="Proteomes" id="UP000748025"/>
    </source>
</evidence>
<comment type="caution">
    <text evidence="2">The sequence shown here is derived from an EMBL/GenBank/DDBJ whole genome shotgun (WGS) entry which is preliminary data.</text>
</comment>
<dbReference type="AlphaFoldDB" id="A0A9P7NDW8"/>
<evidence type="ECO:0000256" key="1">
    <source>
        <dbReference type="SAM" id="MobiDB-lite"/>
    </source>
</evidence>
<protein>
    <submittedName>
        <fullName evidence="2">Uncharacterized protein</fullName>
    </submittedName>
</protein>
<feature type="region of interest" description="Disordered" evidence="1">
    <location>
        <begin position="1"/>
        <end position="21"/>
    </location>
</feature>
<gene>
    <name evidence="2" type="ORF">E4U43_006324</name>
</gene>
<dbReference type="Proteomes" id="UP000748025">
    <property type="component" value="Unassembled WGS sequence"/>
</dbReference>
<sequence>MALCDQPDAQSTSSRLLPPVQSDRTWVPKLHQTQFSGPEPKLPRICLESAVQNKAWTDQG</sequence>
<accession>A0A9P7NDW8</accession>
<reference evidence="2" key="1">
    <citation type="journal article" date="2020" name="bioRxiv">
        <title>Whole genome comparisons of ergot fungi reveals the divergence and evolution of species within the genus Claviceps are the result of varying mechanisms driving genome evolution and host range expansion.</title>
        <authorList>
            <person name="Wyka S.A."/>
            <person name="Mondo S.J."/>
            <person name="Liu M."/>
            <person name="Dettman J."/>
            <person name="Nalam V."/>
            <person name="Broders K.D."/>
        </authorList>
    </citation>
    <scope>NUCLEOTIDE SEQUENCE</scope>
    <source>
        <strain evidence="2">CCC 602</strain>
    </source>
</reference>
<proteinExistence type="predicted"/>
<evidence type="ECO:0000313" key="2">
    <source>
        <dbReference type="EMBL" id="KAG6014644.1"/>
    </source>
</evidence>
<keyword evidence="3" id="KW-1185">Reference proteome</keyword>
<organism evidence="2 3">
    <name type="scientific">Claviceps pusilla</name>
    <dbReference type="NCBI Taxonomy" id="123648"/>
    <lineage>
        <taxon>Eukaryota</taxon>
        <taxon>Fungi</taxon>
        <taxon>Dikarya</taxon>
        <taxon>Ascomycota</taxon>
        <taxon>Pezizomycotina</taxon>
        <taxon>Sordariomycetes</taxon>
        <taxon>Hypocreomycetidae</taxon>
        <taxon>Hypocreales</taxon>
        <taxon>Clavicipitaceae</taxon>
        <taxon>Claviceps</taxon>
    </lineage>
</organism>
<name>A0A9P7NDW8_9HYPO</name>
<dbReference type="EMBL" id="SRPW01000435">
    <property type="protein sequence ID" value="KAG6014644.1"/>
    <property type="molecule type" value="Genomic_DNA"/>
</dbReference>